<reference evidence="1" key="1">
    <citation type="submission" date="2023-06" db="EMBL/GenBank/DDBJ databases">
        <authorList>
            <consortium name="Lawrence Berkeley National Laboratory"/>
            <person name="Ahrendt S."/>
            <person name="Sahu N."/>
            <person name="Indic B."/>
            <person name="Wong-Bajracharya J."/>
            <person name="Merenyi Z."/>
            <person name="Ke H.-M."/>
            <person name="Monk M."/>
            <person name="Kocsube S."/>
            <person name="Drula E."/>
            <person name="Lipzen A."/>
            <person name="Balint B."/>
            <person name="Henrissat B."/>
            <person name="Andreopoulos B."/>
            <person name="Martin F.M."/>
            <person name="Harder C.B."/>
            <person name="Rigling D."/>
            <person name="Ford K.L."/>
            <person name="Foster G.D."/>
            <person name="Pangilinan J."/>
            <person name="Papanicolaou A."/>
            <person name="Barry K."/>
            <person name="LaButti K."/>
            <person name="Viragh M."/>
            <person name="Koriabine M."/>
            <person name="Yan M."/>
            <person name="Riley R."/>
            <person name="Champramary S."/>
            <person name="Plett K.L."/>
            <person name="Tsai I.J."/>
            <person name="Slot J."/>
            <person name="Sipos G."/>
            <person name="Plett J."/>
            <person name="Nagy L.G."/>
            <person name="Grigoriev I.V."/>
        </authorList>
    </citation>
    <scope>NUCLEOTIDE SEQUENCE</scope>
    <source>
        <strain evidence="1">CCBAS 213</strain>
    </source>
</reference>
<dbReference type="GeneID" id="85362155"/>
<name>A0AA39J7U7_ARMTA</name>
<keyword evidence="2" id="KW-1185">Reference proteome</keyword>
<dbReference type="Proteomes" id="UP001175211">
    <property type="component" value="Unassembled WGS sequence"/>
</dbReference>
<sequence length="270" mass="30052">MGTKDNRLPSRKLALLGLRYPSIVFAEGSSRPRITSHEAYDAKELSSPDGSRGMVSTTFQRSIPITTPPLHLDIPISTASVTRSHGFEAFYSLPTRYFRRLSCPISIFRHAKQPYHPYRQAIRSLCVVGDSGGFANFETRPALPVLGPCTSHEPIVQIPFSLNTPANILSHLPRTKPRINIEAALSQGVSQINKRYTRGYSGAIRSSWISLPFTRFKQLTVSIFAYTRTSRLKPSTRVLFIVVSAIQAFFEDMYSPLHGSVDNGVPRSTP</sequence>
<evidence type="ECO:0000313" key="1">
    <source>
        <dbReference type="EMBL" id="KAK0437294.1"/>
    </source>
</evidence>
<dbReference type="EMBL" id="JAUEPS010000113">
    <property type="protein sequence ID" value="KAK0437294.1"/>
    <property type="molecule type" value="Genomic_DNA"/>
</dbReference>
<gene>
    <name evidence="1" type="ORF">EV420DRAFT_1652081</name>
</gene>
<proteinExistence type="predicted"/>
<protein>
    <submittedName>
        <fullName evidence="1">Uncharacterized protein</fullName>
    </submittedName>
</protein>
<dbReference type="AlphaFoldDB" id="A0AA39J7U7"/>
<accession>A0AA39J7U7</accession>
<evidence type="ECO:0000313" key="2">
    <source>
        <dbReference type="Proteomes" id="UP001175211"/>
    </source>
</evidence>
<dbReference type="RefSeq" id="XP_060322566.1">
    <property type="nucleotide sequence ID" value="XM_060478607.1"/>
</dbReference>
<organism evidence="1 2">
    <name type="scientific">Armillaria tabescens</name>
    <name type="common">Ringless honey mushroom</name>
    <name type="synonym">Agaricus tabescens</name>
    <dbReference type="NCBI Taxonomy" id="1929756"/>
    <lineage>
        <taxon>Eukaryota</taxon>
        <taxon>Fungi</taxon>
        <taxon>Dikarya</taxon>
        <taxon>Basidiomycota</taxon>
        <taxon>Agaricomycotina</taxon>
        <taxon>Agaricomycetes</taxon>
        <taxon>Agaricomycetidae</taxon>
        <taxon>Agaricales</taxon>
        <taxon>Marasmiineae</taxon>
        <taxon>Physalacriaceae</taxon>
        <taxon>Desarmillaria</taxon>
    </lineage>
</organism>
<comment type="caution">
    <text evidence="1">The sequence shown here is derived from an EMBL/GenBank/DDBJ whole genome shotgun (WGS) entry which is preliminary data.</text>
</comment>